<evidence type="ECO:0000313" key="6">
    <source>
        <dbReference type="Ensembl" id="ENSEBUP00000017003.1"/>
    </source>
</evidence>
<dbReference type="CDD" id="cd00054">
    <property type="entry name" value="EGF_CA"/>
    <property type="match status" value="3"/>
</dbReference>
<dbReference type="PROSITE" id="PS00022">
    <property type="entry name" value="EGF_1"/>
    <property type="match status" value="3"/>
</dbReference>
<keyword evidence="7" id="KW-1185">Reference proteome</keyword>
<feature type="disulfide bond" evidence="2">
    <location>
        <begin position="111"/>
        <end position="120"/>
    </location>
</feature>
<dbReference type="Gene3D" id="2.60.120.260">
    <property type="entry name" value="Galactose-binding domain-like"/>
    <property type="match status" value="2"/>
</dbReference>
<evidence type="ECO:0000259" key="4">
    <source>
        <dbReference type="PROSITE" id="PS50022"/>
    </source>
</evidence>
<evidence type="ECO:0000259" key="5">
    <source>
        <dbReference type="PROSITE" id="PS50026"/>
    </source>
</evidence>
<comment type="caution">
    <text evidence="2">Lacks conserved residue(s) required for the propagation of feature annotation.</text>
</comment>
<dbReference type="Ensembl" id="ENSEBUT00000017579.1">
    <property type="protein sequence ID" value="ENSEBUP00000017003.1"/>
    <property type="gene ID" value="ENSEBUG00000010647.1"/>
</dbReference>
<dbReference type="PROSITE" id="PS01286">
    <property type="entry name" value="FA58C_2"/>
    <property type="match status" value="1"/>
</dbReference>
<organism evidence="6 7">
    <name type="scientific">Eptatretus burgeri</name>
    <name type="common">Inshore hagfish</name>
    <dbReference type="NCBI Taxonomy" id="7764"/>
    <lineage>
        <taxon>Eukaryota</taxon>
        <taxon>Metazoa</taxon>
        <taxon>Chordata</taxon>
        <taxon>Craniata</taxon>
        <taxon>Vertebrata</taxon>
        <taxon>Cyclostomata</taxon>
        <taxon>Myxini</taxon>
        <taxon>Myxiniformes</taxon>
        <taxon>Myxinidae</taxon>
        <taxon>Eptatretinae</taxon>
        <taxon>Eptatretus</taxon>
    </lineage>
</organism>
<keyword evidence="1 2" id="KW-1015">Disulfide bond</keyword>
<evidence type="ECO:0000313" key="7">
    <source>
        <dbReference type="Proteomes" id="UP000694388"/>
    </source>
</evidence>
<dbReference type="Proteomes" id="UP000694388">
    <property type="component" value="Unplaced"/>
</dbReference>
<feature type="domain" description="EGF-like" evidence="5">
    <location>
        <begin position="131"/>
        <end position="174"/>
    </location>
</feature>
<dbReference type="InterPro" id="IPR000742">
    <property type="entry name" value="EGF"/>
</dbReference>
<dbReference type="Pfam" id="PF00754">
    <property type="entry name" value="F5_F8_type_C"/>
    <property type="match status" value="1"/>
</dbReference>
<feature type="domain" description="EGF-like" evidence="5">
    <location>
        <begin position="80"/>
        <end position="121"/>
    </location>
</feature>
<feature type="disulfide bond" evidence="2">
    <location>
        <begin position="66"/>
        <end position="75"/>
    </location>
</feature>
<dbReference type="SUPFAM" id="SSF49785">
    <property type="entry name" value="Galactose-binding domain-like"/>
    <property type="match status" value="2"/>
</dbReference>
<sequence>MKVILVKSIDMEALLVLMIGTVFLQISSAATPPNIEYSIKQCNENTCYNGGECVKNEEAQVWLCVCPPGYIDIHCLINTTSGACDLNPCANGGSCEPIARGDSLDDFTCKCPKRFRGLTCEEEVDTMASEFMDPCNPNPCYNGGLCDTPDLDVEGSTSVFTCKCPAGLQGQLCEQDVRECELYNPCENGGECQEFHGSYSCHCGARFTGENCQTHCFAPLGMEGRSILSFQITASSFLCSMLGLQKWFPSYARLNEQGLVNAWSPDDDDKSPWLQVDLSREMRVTGVITQGAKRMGVREFVMMYNIAYSTNGESWTFIKDPKTRQVKGFRGNNDNNTPVTTSLEQAITARYIRLWPKSCNIRCTLRMELLGCEMNAGCSEPLGMKDGYINDTQISASSTYRTFGFGFWTWEPQLGRLDQQGRINAWSADNADMFPWLQVEIVIDVGFC</sequence>
<dbReference type="Pfam" id="PF00008">
    <property type="entry name" value="EGF"/>
    <property type="match status" value="4"/>
</dbReference>
<evidence type="ECO:0000256" key="3">
    <source>
        <dbReference type="SAM" id="SignalP"/>
    </source>
</evidence>
<dbReference type="PROSITE" id="PS50026">
    <property type="entry name" value="EGF_3"/>
    <property type="match status" value="4"/>
</dbReference>
<dbReference type="InterPro" id="IPR008979">
    <property type="entry name" value="Galactose-bd-like_sf"/>
</dbReference>
<dbReference type="GO" id="GO:0005509">
    <property type="term" value="F:calcium ion binding"/>
    <property type="evidence" value="ECO:0007669"/>
    <property type="project" value="InterPro"/>
</dbReference>
<dbReference type="AlphaFoldDB" id="A0A8C4QNB3"/>
<dbReference type="GO" id="GO:0038023">
    <property type="term" value="F:signaling receptor activity"/>
    <property type="evidence" value="ECO:0007669"/>
    <property type="project" value="TreeGrafter"/>
</dbReference>
<dbReference type="GO" id="GO:0005886">
    <property type="term" value="C:plasma membrane"/>
    <property type="evidence" value="ECO:0007669"/>
    <property type="project" value="TreeGrafter"/>
</dbReference>
<feature type="domain" description="EGF-like" evidence="5">
    <location>
        <begin position="38"/>
        <end position="76"/>
    </location>
</feature>
<feature type="disulfide bond" evidence="2">
    <location>
        <begin position="47"/>
        <end position="64"/>
    </location>
</feature>
<dbReference type="InterPro" id="IPR000421">
    <property type="entry name" value="FA58C"/>
</dbReference>
<accession>A0A8C4QNB3</accession>
<feature type="domain" description="EGF-like" evidence="5">
    <location>
        <begin position="176"/>
        <end position="213"/>
    </location>
</feature>
<reference evidence="6" key="2">
    <citation type="submission" date="2025-09" db="UniProtKB">
        <authorList>
            <consortium name="Ensembl"/>
        </authorList>
    </citation>
    <scope>IDENTIFICATION</scope>
</reference>
<dbReference type="GeneTree" id="ENSGT00940000158144"/>
<dbReference type="PROSITE" id="PS01285">
    <property type="entry name" value="FA58C_1"/>
    <property type="match status" value="1"/>
</dbReference>
<feature type="disulfide bond" evidence="2">
    <location>
        <begin position="164"/>
        <end position="173"/>
    </location>
</feature>
<dbReference type="PANTHER" id="PTHR46806">
    <property type="entry name" value="F5/8 TYPE C DOMAIN-CONTAINING PROTEIN"/>
    <property type="match status" value="1"/>
</dbReference>
<keyword evidence="3" id="KW-0732">Signal</keyword>
<dbReference type="SMART" id="SM00181">
    <property type="entry name" value="EGF"/>
    <property type="match status" value="4"/>
</dbReference>
<reference evidence="6" key="1">
    <citation type="submission" date="2025-08" db="UniProtKB">
        <authorList>
            <consortium name="Ensembl"/>
        </authorList>
    </citation>
    <scope>IDENTIFICATION</scope>
</reference>
<feature type="chain" id="PRO_5034422040" evidence="3">
    <location>
        <begin position="30"/>
        <end position="448"/>
    </location>
</feature>
<dbReference type="InterPro" id="IPR001881">
    <property type="entry name" value="EGF-like_Ca-bd_dom"/>
</dbReference>
<dbReference type="Gene3D" id="2.10.25.10">
    <property type="entry name" value="Laminin"/>
    <property type="match status" value="4"/>
</dbReference>
<evidence type="ECO:0000256" key="2">
    <source>
        <dbReference type="PROSITE-ProRule" id="PRU00076"/>
    </source>
</evidence>
<dbReference type="SMART" id="SM00179">
    <property type="entry name" value="EGF_CA"/>
    <property type="match status" value="3"/>
</dbReference>
<dbReference type="SUPFAM" id="SSF57196">
    <property type="entry name" value="EGF/Laminin"/>
    <property type="match status" value="4"/>
</dbReference>
<dbReference type="CDD" id="cd00057">
    <property type="entry name" value="FA58C"/>
    <property type="match status" value="1"/>
</dbReference>
<feature type="domain" description="F5/8 type C" evidence="4">
    <location>
        <begin position="378"/>
        <end position="448"/>
    </location>
</feature>
<protein>
    <submittedName>
        <fullName evidence="6">EGF like repeats and discoidin domains 3</fullName>
    </submittedName>
</protein>
<dbReference type="PROSITE" id="PS01186">
    <property type="entry name" value="EGF_2"/>
    <property type="match status" value="1"/>
</dbReference>
<dbReference type="FunFam" id="2.10.25.10:FF:000246">
    <property type="entry name" value="EGF-like repeat and discoidin I-like domain-containing protein 3"/>
    <property type="match status" value="1"/>
</dbReference>
<dbReference type="FunFam" id="2.60.120.260:FF:000002">
    <property type="entry name" value="Coagulation factor VIII"/>
    <property type="match status" value="1"/>
</dbReference>
<dbReference type="PROSITE" id="PS50022">
    <property type="entry name" value="FA58C_3"/>
    <property type="match status" value="2"/>
</dbReference>
<name>A0A8C4QNB3_EPTBU</name>
<feature type="domain" description="F5/8 type C" evidence="4">
    <location>
        <begin position="216"/>
        <end position="372"/>
    </location>
</feature>
<keyword evidence="2" id="KW-0245">EGF-like domain</keyword>
<evidence type="ECO:0000256" key="1">
    <source>
        <dbReference type="ARBA" id="ARBA00023157"/>
    </source>
</evidence>
<feature type="disulfide bond" evidence="2">
    <location>
        <begin position="203"/>
        <end position="212"/>
    </location>
</feature>
<dbReference type="PANTHER" id="PTHR46806:SF9">
    <property type="entry name" value="EGF-LIKE REPEAT AND DISCOIDIN I-LIKE DOMAIN-CONTAINING PROTEIN 3 PRECURSOR"/>
    <property type="match status" value="1"/>
</dbReference>
<dbReference type="InterPro" id="IPR050633">
    <property type="entry name" value="Neuropilin_MCO_CoagFactor"/>
</dbReference>
<feature type="signal peptide" evidence="3">
    <location>
        <begin position="1"/>
        <end position="29"/>
    </location>
</feature>
<dbReference type="SMART" id="SM00231">
    <property type="entry name" value="FA58C"/>
    <property type="match status" value="1"/>
</dbReference>
<proteinExistence type="predicted"/>